<name>A0ACB8SXM5_9AGAM</name>
<dbReference type="Proteomes" id="UP000814140">
    <property type="component" value="Unassembled WGS sequence"/>
</dbReference>
<gene>
    <name evidence="1" type="ORF">BV25DRAFT_1908133</name>
</gene>
<comment type="caution">
    <text evidence="1">The sequence shown here is derived from an EMBL/GenBank/DDBJ whole genome shotgun (WGS) entry which is preliminary data.</text>
</comment>
<evidence type="ECO:0000313" key="2">
    <source>
        <dbReference type="Proteomes" id="UP000814140"/>
    </source>
</evidence>
<proteinExistence type="predicted"/>
<dbReference type="EMBL" id="MU277214">
    <property type="protein sequence ID" value="KAI0061234.1"/>
    <property type="molecule type" value="Genomic_DNA"/>
</dbReference>
<evidence type="ECO:0000313" key="1">
    <source>
        <dbReference type="EMBL" id="KAI0061234.1"/>
    </source>
</evidence>
<protein>
    <submittedName>
        <fullName evidence="1">Glycosyltransferase family 22 protein</fullName>
    </submittedName>
</protein>
<keyword evidence="2" id="KW-1185">Reference proteome</keyword>
<reference evidence="1" key="2">
    <citation type="journal article" date="2022" name="New Phytol.">
        <title>Evolutionary transition to the ectomycorrhizal habit in the genomes of a hyperdiverse lineage of mushroom-forming fungi.</title>
        <authorList>
            <person name="Looney B."/>
            <person name="Miyauchi S."/>
            <person name="Morin E."/>
            <person name="Drula E."/>
            <person name="Courty P.E."/>
            <person name="Kohler A."/>
            <person name="Kuo A."/>
            <person name="LaButti K."/>
            <person name="Pangilinan J."/>
            <person name="Lipzen A."/>
            <person name="Riley R."/>
            <person name="Andreopoulos W."/>
            <person name="He G."/>
            <person name="Johnson J."/>
            <person name="Nolan M."/>
            <person name="Tritt A."/>
            <person name="Barry K.W."/>
            <person name="Grigoriev I.V."/>
            <person name="Nagy L.G."/>
            <person name="Hibbett D."/>
            <person name="Henrissat B."/>
            <person name="Matheny P.B."/>
            <person name="Labbe J."/>
            <person name="Martin F.M."/>
        </authorList>
    </citation>
    <scope>NUCLEOTIDE SEQUENCE</scope>
    <source>
        <strain evidence="1">HHB10654</strain>
    </source>
</reference>
<accession>A0ACB8SXM5</accession>
<reference evidence="1" key="1">
    <citation type="submission" date="2021-03" db="EMBL/GenBank/DDBJ databases">
        <authorList>
            <consortium name="DOE Joint Genome Institute"/>
            <person name="Ahrendt S."/>
            <person name="Looney B.P."/>
            <person name="Miyauchi S."/>
            <person name="Morin E."/>
            <person name="Drula E."/>
            <person name="Courty P.E."/>
            <person name="Chicoki N."/>
            <person name="Fauchery L."/>
            <person name="Kohler A."/>
            <person name="Kuo A."/>
            <person name="Labutti K."/>
            <person name="Pangilinan J."/>
            <person name="Lipzen A."/>
            <person name="Riley R."/>
            <person name="Andreopoulos W."/>
            <person name="He G."/>
            <person name="Johnson J."/>
            <person name="Barry K.W."/>
            <person name="Grigoriev I.V."/>
            <person name="Nagy L."/>
            <person name="Hibbett D."/>
            <person name="Henrissat B."/>
            <person name="Matheny P.B."/>
            <person name="Labbe J."/>
            <person name="Martin F."/>
        </authorList>
    </citation>
    <scope>NUCLEOTIDE SEQUENCE</scope>
    <source>
        <strain evidence="1">HHB10654</strain>
    </source>
</reference>
<sequence>MSSATSLAVAARVLLALFTCTFFQPDEYFQALEPAHHLVFGYGQLTWEWRASRPIRSILYPALNVPIYWALKALRLDDTQLLIWAPKVLHGALAAGTDIWVRELARKVLGERYVSVTYFLSLTSFFHGLALSRSLSNSLETTLTTIALSYYPWDFSLSVTRFQLQKLLIFAALACAIRVTNGVLWLFLIPPFLWNLRTRPAVLRTFVSDAILIAAITLTLLFGIDTAYNGTPTLTLLAFLRANASPISLFYGSAPWHYYLTQALPLLCGPALPFFLHGALHARGPTRRVLSAITGTTVAYSCAGHKEWRFLHPVLPLMHVLAAKSLVDLHSRSGAPPSALRIRRAHLALLFIALPGIAYVARLHSAAQIGVMGYLRGLPNEELRSVGFLMPCHSTPGQAYLHRPLDVWALGCEPPLHGERLETYRDQTDVFYASPHAYLATYFPPRVDRAFPPSPYPRSVAGASPSAAPWQHEWPSHLVFFGALLKSEDMEDLLGRMGYAEVWRAGNGLEEDWRRRGGVRVWRFSPRLP</sequence>
<organism evidence="1 2">
    <name type="scientific">Artomyces pyxidatus</name>
    <dbReference type="NCBI Taxonomy" id="48021"/>
    <lineage>
        <taxon>Eukaryota</taxon>
        <taxon>Fungi</taxon>
        <taxon>Dikarya</taxon>
        <taxon>Basidiomycota</taxon>
        <taxon>Agaricomycotina</taxon>
        <taxon>Agaricomycetes</taxon>
        <taxon>Russulales</taxon>
        <taxon>Auriscalpiaceae</taxon>
        <taxon>Artomyces</taxon>
    </lineage>
</organism>